<dbReference type="Proteomes" id="UP000046947">
    <property type="component" value="Unassembled WGS sequence"/>
</dbReference>
<feature type="region of interest" description="Disordered" evidence="1">
    <location>
        <begin position="67"/>
        <end position="97"/>
    </location>
</feature>
<protein>
    <submittedName>
        <fullName evidence="2">Uncharacterized protein</fullName>
    </submittedName>
</protein>
<dbReference type="AlphaFoldDB" id="A0A654TJ77"/>
<evidence type="ECO:0000313" key="3">
    <source>
        <dbReference type="EMBL" id="COW11051.1"/>
    </source>
</evidence>
<dbReference type="EMBL" id="CFOH01000138">
    <property type="protein sequence ID" value="CFE48662.1"/>
    <property type="molecule type" value="Genomic_DNA"/>
</dbReference>
<accession>A0A654TJ77</accession>
<reference evidence="4 5" key="1">
    <citation type="submission" date="2015-03" db="EMBL/GenBank/DDBJ databases">
        <authorList>
            <consortium name="Pathogen Informatics"/>
        </authorList>
    </citation>
    <scope>NUCLEOTIDE SEQUENCE [LARGE SCALE GENOMIC DNA]</scope>
    <source>
        <strain evidence="2 5">H09601792</strain>
        <strain evidence="3 4">M09401471</strain>
    </source>
</reference>
<evidence type="ECO:0000313" key="4">
    <source>
        <dbReference type="Proteomes" id="UP000044938"/>
    </source>
</evidence>
<organism evidence="2 5">
    <name type="scientific">Mycobacterium tuberculosis</name>
    <dbReference type="NCBI Taxonomy" id="1773"/>
    <lineage>
        <taxon>Bacteria</taxon>
        <taxon>Bacillati</taxon>
        <taxon>Actinomycetota</taxon>
        <taxon>Actinomycetes</taxon>
        <taxon>Mycobacteriales</taxon>
        <taxon>Mycobacteriaceae</taxon>
        <taxon>Mycobacterium</taxon>
        <taxon>Mycobacterium tuberculosis complex</taxon>
    </lineage>
</organism>
<proteinExistence type="predicted"/>
<dbReference type="EMBL" id="CSAJ01000183">
    <property type="protein sequence ID" value="COW11051.1"/>
    <property type="molecule type" value="Genomic_DNA"/>
</dbReference>
<evidence type="ECO:0000313" key="5">
    <source>
        <dbReference type="Proteomes" id="UP000046947"/>
    </source>
</evidence>
<dbReference type="Proteomes" id="UP000044938">
    <property type="component" value="Unassembled WGS sequence"/>
</dbReference>
<name>A0A654TJ77_MYCTX</name>
<evidence type="ECO:0000313" key="2">
    <source>
        <dbReference type="EMBL" id="CFE48662.1"/>
    </source>
</evidence>
<gene>
    <name evidence="2" type="ORF">ERS007688_01159</name>
    <name evidence="3" type="ORF">ERS007720_01722</name>
</gene>
<evidence type="ECO:0000256" key="1">
    <source>
        <dbReference type="SAM" id="MobiDB-lite"/>
    </source>
</evidence>
<sequence length="97" mass="10298">MVTSGAMAETTIGEVKVSPAAVRTPRTRADDRLLSTTISVTLERNRTSPPVRSSNCDRWVVSAPMPPRNFFHRTKSPSGTPNPKASAAALPGVAGPR</sequence>